<evidence type="ECO:0000256" key="8">
    <source>
        <dbReference type="ARBA" id="ARBA00022989"/>
    </source>
</evidence>
<dbReference type="EMBL" id="VLTL01000238">
    <property type="protein sequence ID" value="KAA0149931.1"/>
    <property type="molecule type" value="Genomic_DNA"/>
</dbReference>
<dbReference type="InterPro" id="IPR001849">
    <property type="entry name" value="PH_domain"/>
</dbReference>
<dbReference type="InterPro" id="IPR005821">
    <property type="entry name" value="Ion_trans_dom"/>
</dbReference>
<organism evidence="14 15">
    <name type="scientific">Cafeteria roenbergensis</name>
    <name type="common">Marine flagellate</name>
    <dbReference type="NCBI Taxonomy" id="33653"/>
    <lineage>
        <taxon>Eukaryota</taxon>
        <taxon>Sar</taxon>
        <taxon>Stramenopiles</taxon>
        <taxon>Bigyra</taxon>
        <taxon>Opalozoa</taxon>
        <taxon>Bicosoecida</taxon>
        <taxon>Cafeteriaceae</taxon>
        <taxon>Cafeteria</taxon>
    </lineage>
</organism>
<evidence type="ECO:0000313" key="15">
    <source>
        <dbReference type="Proteomes" id="UP000324907"/>
    </source>
</evidence>
<dbReference type="Gene3D" id="1.10.287.70">
    <property type="match status" value="1"/>
</dbReference>
<dbReference type="Pfam" id="PF00169">
    <property type="entry name" value="PH"/>
    <property type="match status" value="1"/>
</dbReference>
<dbReference type="PRINTS" id="PR00169">
    <property type="entry name" value="KCHANNEL"/>
</dbReference>
<dbReference type="Gene3D" id="2.30.29.30">
    <property type="entry name" value="Pleckstrin-homology domain (PH domain)/Phosphotyrosine-binding domain (PTB)"/>
    <property type="match status" value="1"/>
</dbReference>
<evidence type="ECO:0000256" key="4">
    <source>
        <dbReference type="ARBA" id="ARBA00022692"/>
    </source>
</evidence>
<dbReference type="PANTHER" id="PTHR11537">
    <property type="entry name" value="VOLTAGE-GATED POTASSIUM CHANNEL"/>
    <property type="match status" value="1"/>
</dbReference>
<comment type="subcellular location">
    <subcellularLocation>
        <location evidence="1">Membrane</location>
        <topology evidence="1">Multi-pass membrane protein</topology>
    </subcellularLocation>
</comment>
<dbReference type="GO" id="GO:0001508">
    <property type="term" value="P:action potential"/>
    <property type="evidence" value="ECO:0007669"/>
    <property type="project" value="TreeGrafter"/>
</dbReference>
<comment type="caution">
    <text evidence="14">The sequence shown here is derived from an EMBL/GenBank/DDBJ whole genome shotgun (WGS) entry which is preliminary data.</text>
</comment>
<gene>
    <name evidence="14" type="ORF">FNF28_07303</name>
</gene>
<keyword evidence="3" id="KW-0633">Potassium transport</keyword>
<dbReference type="SUPFAM" id="SSF81324">
    <property type="entry name" value="Voltage-gated potassium channels"/>
    <property type="match status" value="1"/>
</dbReference>
<evidence type="ECO:0000256" key="3">
    <source>
        <dbReference type="ARBA" id="ARBA00022538"/>
    </source>
</evidence>
<proteinExistence type="predicted"/>
<keyword evidence="6" id="KW-0851">Voltage-gated channel</keyword>
<keyword evidence="9" id="KW-0406">Ion transport</keyword>
<dbReference type="Gene3D" id="1.20.120.350">
    <property type="entry name" value="Voltage-gated potassium channels. Chain C"/>
    <property type="match status" value="1"/>
</dbReference>
<keyword evidence="2" id="KW-0813">Transport</keyword>
<evidence type="ECO:0000313" key="14">
    <source>
        <dbReference type="EMBL" id="KAA0149931.1"/>
    </source>
</evidence>
<evidence type="ECO:0000256" key="10">
    <source>
        <dbReference type="ARBA" id="ARBA00023136"/>
    </source>
</evidence>
<dbReference type="Proteomes" id="UP000324907">
    <property type="component" value="Unassembled WGS sequence"/>
</dbReference>
<feature type="domain" description="PH" evidence="13">
    <location>
        <begin position="382"/>
        <end position="490"/>
    </location>
</feature>
<keyword evidence="7" id="KW-0630">Potassium</keyword>
<dbReference type="InterPro" id="IPR027359">
    <property type="entry name" value="Volt_channel_dom_sf"/>
</dbReference>
<feature type="transmembrane region" description="Helical" evidence="12">
    <location>
        <begin position="210"/>
        <end position="229"/>
    </location>
</feature>
<dbReference type="SUPFAM" id="SSF50729">
    <property type="entry name" value="PH domain-like"/>
    <property type="match status" value="1"/>
</dbReference>
<evidence type="ECO:0000256" key="1">
    <source>
        <dbReference type="ARBA" id="ARBA00004141"/>
    </source>
</evidence>
<dbReference type="InterPro" id="IPR028325">
    <property type="entry name" value="VG_K_chnl"/>
</dbReference>
<feature type="transmembrane region" description="Helical" evidence="12">
    <location>
        <begin position="249"/>
        <end position="266"/>
    </location>
</feature>
<protein>
    <recommendedName>
        <fullName evidence="13">PH domain-containing protein</fullName>
    </recommendedName>
</protein>
<name>A0A5A8CDQ2_CAFRO</name>
<dbReference type="AlphaFoldDB" id="A0A5A8CDQ2"/>
<evidence type="ECO:0000256" key="2">
    <source>
        <dbReference type="ARBA" id="ARBA00022448"/>
    </source>
</evidence>
<dbReference type="GO" id="GO:0008076">
    <property type="term" value="C:voltage-gated potassium channel complex"/>
    <property type="evidence" value="ECO:0007669"/>
    <property type="project" value="InterPro"/>
</dbReference>
<feature type="transmembrane region" description="Helical" evidence="12">
    <location>
        <begin position="75"/>
        <end position="93"/>
    </location>
</feature>
<keyword evidence="8 12" id="KW-1133">Transmembrane helix</keyword>
<accession>A0A5A8CDQ2</accession>
<evidence type="ECO:0000256" key="6">
    <source>
        <dbReference type="ARBA" id="ARBA00022882"/>
    </source>
</evidence>
<evidence type="ECO:0000256" key="9">
    <source>
        <dbReference type="ARBA" id="ARBA00023065"/>
    </source>
</evidence>
<dbReference type="GO" id="GO:0005249">
    <property type="term" value="F:voltage-gated potassium channel activity"/>
    <property type="evidence" value="ECO:0007669"/>
    <property type="project" value="InterPro"/>
</dbReference>
<dbReference type="PANTHER" id="PTHR11537:SF254">
    <property type="entry name" value="POTASSIUM VOLTAGE-GATED CHANNEL PROTEIN SHAB"/>
    <property type="match status" value="1"/>
</dbReference>
<dbReference type="InterPro" id="IPR011993">
    <property type="entry name" value="PH-like_dom_sf"/>
</dbReference>
<sequence>MSAAGLTSRLGGGGGGGSSLGGFPASVLHPSGSQTGPAAPRHDDDSSTCCASWGPTRARLQLCLDDRSGTPEARAVAYVVVAVIAVNATATVVETVEPVVKALPVLFFPMLEAVCTVFFTIELLMRLAIADSCAAWRHDWLNVVDLLAILPWYLEFVLEALDALDGSGGSFLGFLRILRLLRVLRLFKLSRFLRSAQQFVEVLVRSSRSLAVLSFFFVMATVLLGYTIFTLEDLAGSPTARDEYGLLRHVPLAMYWVMTMITSVGYGTVVPMSTSARIFAGINTISGLVLMSLAVNIITTHFLSLLKEEELMGEIQQRRAEADRRALGFGLDDTESVDFVLQLVRDKWRSQQAGIAPDSAALGDDPDWPSVDHKMDPIVKAPVRKQGIVEKLGGQQGGHRTWKARYFVLTDQLAYYNKQADYASGASPNLIRLSAYFVSATETFRKKGEAKPKGGFFEFQIHAYPKSMTCRTKEESVMHEWIRAIMEPIEQMRRPIRDIRLERKAKELAMEEAVKSGKPVDPAAIAAGGVAAEEPAAGAAAAASAGAASS</sequence>
<dbReference type="Pfam" id="PF00520">
    <property type="entry name" value="Ion_trans"/>
    <property type="match status" value="1"/>
</dbReference>
<keyword evidence="10 12" id="KW-0472">Membrane</keyword>
<evidence type="ECO:0000256" key="12">
    <source>
        <dbReference type="SAM" id="Phobius"/>
    </source>
</evidence>
<feature type="transmembrane region" description="Helical" evidence="12">
    <location>
        <begin position="105"/>
        <end position="128"/>
    </location>
</feature>
<evidence type="ECO:0000256" key="11">
    <source>
        <dbReference type="ARBA" id="ARBA00023303"/>
    </source>
</evidence>
<keyword evidence="4 12" id="KW-0812">Transmembrane</keyword>
<feature type="transmembrane region" description="Helical" evidence="12">
    <location>
        <begin position="278"/>
        <end position="298"/>
    </location>
</feature>
<evidence type="ECO:0000259" key="13">
    <source>
        <dbReference type="PROSITE" id="PS50003"/>
    </source>
</evidence>
<evidence type="ECO:0000256" key="7">
    <source>
        <dbReference type="ARBA" id="ARBA00022958"/>
    </source>
</evidence>
<reference evidence="14 15" key="1">
    <citation type="submission" date="2019-07" db="EMBL/GenBank/DDBJ databases">
        <title>Genomes of Cafeteria roenbergensis.</title>
        <authorList>
            <person name="Fischer M.G."/>
            <person name="Hackl T."/>
            <person name="Roman M."/>
        </authorList>
    </citation>
    <scope>NUCLEOTIDE SEQUENCE [LARGE SCALE GENOMIC DNA]</scope>
    <source>
        <strain evidence="14 15">RCC970-E3</strain>
    </source>
</reference>
<evidence type="ECO:0000256" key="5">
    <source>
        <dbReference type="ARBA" id="ARBA00022826"/>
    </source>
</evidence>
<dbReference type="SMART" id="SM00233">
    <property type="entry name" value="PH"/>
    <property type="match status" value="1"/>
</dbReference>
<keyword evidence="5" id="KW-0631">Potassium channel</keyword>
<keyword evidence="11" id="KW-0407">Ion channel</keyword>
<dbReference type="PROSITE" id="PS50003">
    <property type="entry name" value="PH_DOMAIN"/>
    <property type="match status" value="1"/>
</dbReference>